<proteinExistence type="inferred from homology"/>
<dbReference type="Gene3D" id="2.40.128.600">
    <property type="match status" value="1"/>
</dbReference>
<gene>
    <name evidence="4" type="ORF">BT63DRAFT_426447</name>
</gene>
<dbReference type="PANTHER" id="PTHR46825:SF14">
    <property type="entry name" value="BETA-LACTAMASE-RELATED DOMAIN-CONTAINING PROTEIN"/>
    <property type="match status" value="1"/>
</dbReference>
<protein>
    <submittedName>
        <fullName evidence="4">Beta-lactamase/transpeptidase-like protein</fullName>
    </submittedName>
</protein>
<keyword evidence="5" id="KW-1185">Reference proteome</keyword>
<dbReference type="InterPro" id="IPR050491">
    <property type="entry name" value="AmpC-like"/>
</dbReference>
<sequence length="548" mass="61894">MSRHRFPSSPLPMELLLERLQSLTPTIKEICRISGTPGISLGVLHHGEVIYTNNFGFRNVATKTPPDEDTLYYIASMSKAYTAAGIAILVEQKKLKWETPVSNILPDFLHPDASIRENASMVDFLSHRSGLASANAMWFTEFGHLALPIEETVRFASHLDVVHPFRQKWLYSNWGYGLADLVVEKLTGKSWGQFQTESIFHLLGMVNTTVHHVPESKNFAEGYMSLSNGTPYHVPRPELEDGKILGGAAAIQTNVRESLIFYKSLLEAAESQKTGSKSSSPLKEVPKLFQPHIPLEANASLQKRSYALGWVRTELPGALGKIGQNSRWKRQMPLVGKGLEKPRLCLYHEGSLLSFLSSVHLLPDSQSAIVVLTNSMANSDVADWVGEMLLEAVLDNPDKNDYLQIAKETIKSSLSAWPRMAVWLEERREPGTSPQSLQAYEGIYWNGPHNWSVEIFVEKDQLTMCFQGNREQTYALHHYHHDVFSWLLTRDENVIDYGRFPVTMPPFYLISFQIDKKTGVVKELLWKHDGDVPAGETFWKDSQTKMEL</sequence>
<organism evidence="4 5">
    <name type="scientific">Microthyrium microscopicum</name>
    <dbReference type="NCBI Taxonomy" id="703497"/>
    <lineage>
        <taxon>Eukaryota</taxon>
        <taxon>Fungi</taxon>
        <taxon>Dikarya</taxon>
        <taxon>Ascomycota</taxon>
        <taxon>Pezizomycotina</taxon>
        <taxon>Dothideomycetes</taxon>
        <taxon>Dothideomycetes incertae sedis</taxon>
        <taxon>Microthyriales</taxon>
        <taxon>Microthyriaceae</taxon>
        <taxon>Microthyrium</taxon>
    </lineage>
</organism>
<accession>A0A6A6U605</accession>
<comment type="similarity">
    <text evidence="1">Belongs to the peptidase S12 family.</text>
</comment>
<dbReference type="Pfam" id="PF11954">
    <property type="entry name" value="DUF3471"/>
    <property type="match status" value="1"/>
</dbReference>
<dbReference type="Proteomes" id="UP000799302">
    <property type="component" value="Unassembled WGS sequence"/>
</dbReference>
<dbReference type="SUPFAM" id="SSF56601">
    <property type="entry name" value="beta-lactamase/transpeptidase-like"/>
    <property type="match status" value="1"/>
</dbReference>
<dbReference type="AlphaFoldDB" id="A0A6A6U605"/>
<name>A0A6A6U605_9PEZI</name>
<evidence type="ECO:0000259" key="3">
    <source>
        <dbReference type="Pfam" id="PF11954"/>
    </source>
</evidence>
<dbReference type="Pfam" id="PF00144">
    <property type="entry name" value="Beta-lactamase"/>
    <property type="match status" value="1"/>
</dbReference>
<evidence type="ECO:0000313" key="5">
    <source>
        <dbReference type="Proteomes" id="UP000799302"/>
    </source>
</evidence>
<dbReference type="InterPro" id="IPR001466">
    <property type="entry name" value="Beta-lactam-related"/>
</dbReference>
<evidence type="ECO:0000256" key="1">
    <source>
        <dbReference type="ARBA" id="ARBA00038215"/>
    </source>
</evidence>
<feature type="domain" description="Beta-lactamase-related" evidence="2">
    <location>
        <begin position="35"/>
        <end position="381"/>
    </location>
</feature>
<evidence type="ECO:0000313" key="4">
    <source>
        <dbReference type="EMBL" id="KAF2667592.1"/>
    </source>
</evidence>
<dbReference type="OrthoDB" id="5946976at2759"/>
<evidence type="ECO:0000259" key="2">
    <source>
        <dbReference type="Pfam" id="PF00144"/>
    </source>
</evidence>
<feature type="domain" description="Peptidase S12 Pab87-related C-terminal" evidence="3">
    <location>
        <begin position="427"/>
        <end position="527"/>
    </location>
</feature>
<dbReference type="InterPro" id="IPR021860">
    <property type="entry name" value="Peptidase_S12_Pab87-rel_C"/>
</dbReference>
<dbReference type="EMBL" id="MU004237">
    <property type="protein sequence ID" value="KAF2667592.1"/>
    <property type="molecule type" value="Genomic_DNA"/>
</dbReference>
<dbReference type="PANTHER" id="PTHR46825">
    <property type="entry name" value="D-ALANYL-D-ALANINE-CARBOXYPEPTIDASE/ENDOPEPTIDASE AMPH"/>
    <property type="match status" value="1"/>
</dbReference>
<dbReference type="Gene3D" id="3.40.710.10">
    <property type="entry name" value="DD-peptidase/beta-lactamase superfamily"/>
    <property type="match status" value="1"/>
</dbReference>
<reference evidence="4" key="1">
    <citation type="journal article" date="2020" name="Stud. Mycol.">
        <title>101 Dothideomycetes genomes: a test case for predicting lifestyles and emergence of pathogens.</title>
        <authorList>
            <person name="Haridas S."/>
            <person name="Albert R."/>
            <person name="Binder M."/>
            <person name="Bloem J."/>
            <person name="Labutti K."/>
            <person name="Salamov A."/>
            <person name="Andreopoulos B."/>
            <person name="Baker S."/>
            <person name="Barry K."/>
            <person name="Bills G."/>
            <person name="Bluhm B."/>
            <person name="Cannon C."/>
            <person name="Castanera R."/>
            <person name="Culley D."/>
            <person name="Daum C."/>
            <person name="Ezra D."/>
            <person name="Gonzalez J."/>
            <person name="Henrissat B."/>
            <person name="Kuo A."/>
            <person name="Liang C."/>
            <person name="Lipzen A."/>
            <person name="Lutzoni F."/>
            <person name="Magnuson J."/>
            <person name="Mondo S."/>
            <person name="Nolan M."/>
            <person name="Ohm R."/>
            <person name="Pangilinan J."/>
            <person name="Park H.-J."/>
            <person name="Ramirez L."/>
            <person name="Alfaro M."/>
            <person name="Sun H."/>
            <person name="Tritt A."/>
            <person name="Yoshinaga Y."/>
            <person name="Zwiers L.-H."/>
            <person name="Turgeon B."/>
            <person name="Goodwin S."/>
            <person name="Spatafora J."/>
            <person name="Crous P."/>
            <person name="Grigoriev I."/>
        </authorList>
    </citation>
    <scope>NUCLEOTIDE SEQUENCE</scope>
    <source>
        <strain evidence="4">CBS 115976</strain>
    </source>
</reference>
<dbReference type="InterPro" id="IPR012338">
    <property type="entry name" value="Beta-lactam/transpept-like"/>
</dbReference>